<dbReference type="STRING" id="2163413.A0A4P6XU94"/>
<feature type="compositionally biased region" description="Polar residues" evidence="13">
    <location>
        <begin position="78"/>
        <end position="92"/>
    </location>
</feature>
<dbReference type="Proteomes" id="UP000292447">
    <property type="component" value="Chromosome IV"/>
</dbReference>
<keyword evidence="9 11" id="KW-0131">Cell cycle</keyword>
<dbReference type="InterPro" id="IPR055260">
    <property type="entry name" value="Ndc80_CH"/>
</dbReference>
<evidence type="ECO:0000256" key="5">
    <source>
        <dbReference type="ARBA" id="ARBA00022776"/>
    </source>
</evidence>
<dbReference type="PANTHER" id="PTHR10643">
    <property type="entry name" value="KINETOCHORE PROTEIN NDC80"/>
    <property type="match status" value="1"/>
</dbReference>
<keyword evidence="3 11" id="KW-0158">Chromosome</keyword>
<evidence type="ECO:0000313" key="16">
    <source>
        <dbReference type="Proteomes" id="UP000292447"/>
    </source>
</evidence>
<proteinExistence type="inferred from homology"/>
<name>A0A4P6XU94_9ASCO</name>
<comment type="function">
    <text evidence="11">Acts as a component of the essential kinetochore-associated NDC80 complex, which is required for chromosome segregation and spindle checkpoint activity.</text>
</comment>
<keyword evidence="7 12" id="KW-0175">Coiled coil</keyword>
<keyword evidence="6 11" id="KW-0995">Kinetochore</keyword>
<dbReference type="InterPro" id="IPR005550">
    <property type="entry name" value="Kinetochore_Ndc80"/>
</dbReference>
<dbReference type="InterPro" id="IPR038273">
    <property type="entry name" value="Ndc80_sf"/>
</dbReference>
<evidence type="ECO:0000256" key="6">
    <source>
        <dbReference type="ARBA" id="ARBA00022838"/>
    </source>
</evidence>
<keyword evidence="4 11" id="KW-0132">Cell division</keyword>
<reference evidence="16" key="1">
    <citation type="submission" date="2019-03" db="EMBL/GenBank/DDBJ databases">
        <title>Snf2 controls pulcherriminic acid biosynthesis and connects pigmentation and antifungal activity of the yeast Metschnikowia pulcherrima.</title>
        <authorList>
            <person name="Gore-Lloyd D."/>
            <person name="Sumann I."/>
            <person name="Brachmann A.O."/>
            <person name="Schneeberger K."/>
            <person name="Ortiz-Merino R.A."/>
            <person name="Moreno-Beltran M."/>
            <person name="Schlaefli M."/>
            <person name="Kirner P."/>
            <person name="Santos Kron A."/>
            <person name="Wolfe K.H."/>
            <person name="Piel J."/>
            <person name="Ahrens C.H."/>
            <person name="Henk D."/>
            <person name="Freimoser F.M."/>
        </authorList>
    </citation>
    <scope>NUCLEOTIDE SEQUENCE [LARGE SCALE GENOMIC DNA]</scope>
    <source>
        <strain evidence="16">APC 1.2</strain>
    </source>
</reference>
<evidence type="ECO:0000256" key="12">
    <source>
        <dbReference type="SAM" id="Coils"/>
    </source>
</evidence>
<dbReference type="GO" id="GO:0051315">
    <property type="term" value="P:attachment of mitotic spindle microtubules to kinetochore"/>
    <property type="evidence" value="ECO:0007669"/>
    <property type="project" value="UniProtKB-UniRule"/>
</dbReference>
<dbReference type="GO" id="GO:0005634">
    <property type="term" value="C:nucleus"/>
    <property type="evidence" value="ECO:0007669"/>
    <property type="project" value="UniProtKB-SubCell"/>
</dbReference>
<dbReference type="Pfam" id="PF03801">
    <property type="entry name" value="Ndc80_HEC"/>
    <property type="match status" value="1"/>
</dbReference>
<dbReference type="GO" id="GO:0031262">
    <property type="term" value="C:Ndc80 complex"/>
    <property type="evidence" value="ECO:0007669"/>
    <property type="project" value="UniProtKB-UniRule"/>
</dbReference>
<keyword evidence="10 11" id="KW-0137">Centromere</keyword>
<evidence type="ECO:0000313" key="15">
    <source>
        <dbReference type="EMBL" id="QBM89758.1"/>
    </source>
</evidence>
<keyword evidence="5 11" id="KW-0498">Mitosis</keyword>
<comment type="subcellular location">
    <subcellularLocation>
        <location evidence="11">Chromosome</location>
        <location evidence="11">Centromere</location>
        <location evidence="11">Kinetochore</location>
    </subcellularLocation>
    <subcellularLocation>
        <location evidence="11">Nucleus</location>
    </subcellularLocation>
</comment>
<dbReference type="FunFam" id="1.10.418.30:FF:000001">
    <property type="entry name" value="Probable kinetochore protein ndc80"/>
    <property type="match status" value="1"/>
</dbReference>
<feature type="domain" description="Kinetochore protein Ndc80 CH" evidence="14">
    <location>
        <begin position="105"/>
        <end position="223"/>
    </location>
</feature>
<evidence type="ECO:0000256" key="3">
    <source>
        <dbReference type="ARBA" id="ARBA00022454"/>
    </source>
</evidence>
<evidence type="ECO:0000256" key="10">
    <source>
        <dbReference type="ARBA" id="ARBA00023328"/>
    </source>
</evidence>
<evidence type="ECO:0000256" key="9">
    <source>
        <dbReference type="ARBA" id="ARBA00023306"/>
    </source>
</evidence>
<evidence type="ECO:0000256" key="11">
    <source>
        <dbReference type="RuleBase" id="RU368072"/>
    </source>
</evidence>
<comment type="similarity">
    <text evidence="1 11">Belongs to the NDC80/HEC1 family.</text>
</comment>
<accession>A0A4P6XU94</accession>
<protein>
    <recommendedName>
        <fullName evidence="11">Kinetochore protein NDC80</fullName>
    </recommendedName>
</protein>
<dbReference type="EMBL" id="CP034459">
    <property type="protein sequence ID" value="QBM89758.1"/>
    <property type="molecule type" value="Genomic_DNA"/>
</dbReference>
<evidence type="ECO:0000256" key="13">
    <source>
        <dbReference type="SAM" id="MobiDB-lite"/>
    </source>
</evidence>
<keyword evidence="8 11" id="KW-0539">Nucleus</keyword>
<evidence type="ECO:0000256" key="8">
    <source>
        <dbReference type="ARBA" id="ARBA00023242"/>
    </source>
</evidence>
<gene>
    <name evidence="15" type="primary">MPUL0D08400</name>
    <name evidence="15" type="ORF">METSCH_D08400</name>
</gene>
<dbReference type="GO" id="GO:0051301">
    <property type="term" value="P:cell division"/>
    <property type="evidence" value="ECO:0007669"/>
    <property type="project" value="UniProtKB-UniRule"/>
</dbReference>
<feature type="region of interest" description="Disordered" evidence="13">
    <location>
        <begin position="67"/>
        <end position="92"/>
    </location>
</feature>
<dbReference type="Gene3D" id="1.10.418.30">
    <property type="entry name" value="Ncd80 complex, Ncd80 subunit"/>
    <property type="match status" value="1"/>
</dbReference>
<sequence length="640" mass="73096">MMAEAQNTPLAAQLLRKAQRLSLAGPGRAQLAQRGAAEPSKRRLTLLLTPALNKRLSIYSSGGAAAQTGSSYTPAEPAQSTVPTPLSQQPYSSSYGSIGVPAGLSRRTDPRPLRDKNYQSLIQKEIYDFCIGNRFELETGHPITPRTLKQPTQKDFVLLFQFLYAKIDPHHRFTRSVESDVFLLLKILGYPYLDGINRSSISAVGGQNWPAFLGMLYWLVKVNLTVLGLREDTLVAPDDIFDNIFIKYILSSYTAFIEQKEDYSDFYDAMKREYDAAKADLAVQADEKRKAQRDLLEKFSKINAQFSEVEEAREKSRALENDLKQFSEYMYKVKQRQTQWRSILDQVEADIAEAAVRLNDLETQRKALEESIKEKGFSISEIDKLNVERDKTSRHIDTLSNRIEDLKDISAQKESDIYQTLQSLQSFVNQYNAMAARVPAKQNESYELIINAELAGDSALAIEPDAVLNKTVRAEKIKLLEVRSELKQELLRVQGETIRIIELVDHVSEKIFDQQEEIEGVEASVTKAKETQDEIYENMVSDGAIRSAQSEKLERDLQAMRIHANKSVIELETRNKELKILQREARYATQQEREQMHLRVFAMLQDVIHFKINIQEKLEDLEKTTFEELERELQKRLAGS</sequence>
<comment type="subunit">
    <text evidence="2">Component of the NDC80 complex, which consists of NDC80, NUF2, SPC24 and SPC25.</text>
</comment>
<organism evidence="15 16">
    <name type="scientific">Metschnikowia aff. pulcherrima</name>
    <dbReference type="NCBI Taxonomy" id="2163413"/>
    <lineage>
        <taxon>Eukaryota</taxon>
        <taxon>Fungi</taxon>
        <taxon>Dikarya</taxon>
        <taxon>Ascomycota</taxon>
        <taxon>Saccharomycotina</taxon>
        <taxon>Pichiomycetes</taxon>
        <taxon>Metschnikowiaceae</taxon>
        <taxon>Metschnikowia</taxon>
    </lineage>
</organism>
<evidence type="ECO:0000256" key="2">
    <source>
        <dbReference type="ARBA" id="ARBA00011562"/>
    </source>
</evidence>
<dbReference type="PANTHER" id="PTHR10643:SF2">
    <property type="entry name" value="KINETOCHORE PROTEIN NDC80 HOMOLOG"/>
    <property type="match status" value="1"/>
</dbReference>
<keyword evidence="16" id="KW-1185">Reference proteome</keyword>
<evidence type="ECO:0000256" key="4">
    <source>
        <dbReference type="ARBA" id="ARBA00022618"/>
    </source>
</evidence>
<feature type="coiled-coil region" evidence="12">
    <location>
        <begin position="267"/>
        <end position="416"/>
    </location>
</feature>
<evidence type="ECO:0000256" key="1">
    <source>
        <dbReference type="ARBA" id="ARBA00007050"/>
    </source>
</evidence>
<evidence type="ECO:0000259" key="14">
    <source>
        <dbReference type="Pfam" id="PF03801"/>
    </source>
</evidence>
<dbReference type="AlphaFoldDB" id="A0A4P6XU94"/>
<evidence type="ECO:0000256" key="7">
    <source>
        <dbReference type="ARBA" id="ARBA00023054"/>
    </source>
</evidence>